<organism evidence="2 3">
    <name type="scientific">Balnearium lithotrophicum</name>
    <dbReference type="NCBI Taxonomy" id="223788"/>
    <lineage>
        <taxon>Bacteria</taxon>
        <taxon>Pseudomonadati</taxon>
        <taxon>Aquificota</taxon>
        <taxon>Aquificia</taxon>
        <taxon>Desulfurobacteriales</taxon>
        <taxon>Desulfurobacteriaceae</taxon>
        <taxon>Balnearium</taxon>
    </lineage>
</organism>
<dbReference type="RefSeq" id="WP_142935820.1">
    <property type="nucleotide sequence ID" value="NZ_FXTM01000017.1"/>
</dbReference>
<dbReference type="CDD" id="cd07344">
    <property type="entry name" value="M48_yhfN_like"/>
    <property type="match status" value="1"/>
</dbReference>
<dbReference type="Proteomes" id="UP000317315">
    <property type="component" value="Unassembled WGS sequence"/>
</dbReference>
<dbReference type="PANTHER" id="PTHR30399:SF1">
    <property type="entry name" value="UTP PYROPHOSPHATASE"/>
    <property type="match status" value="1"/>
</dbReference>
<dbReference type="PANTHER" id="PTHR30399">
    <property type="entry name" value="UNCHARACTERIZED PROTEIN YGJP"/>
    <property type="match status" value="1"/>
</dbReference>
<dbReference type="Pfam" id="PF01863">
    <property type="entry name" value="YgjP-like"/>
    <property type="match status" value="1"/>
</dbReference>
<evidence type="ECO:0000259" key="1">
    <source>
        <dbReference type="Pfam" id="PF01863"/>
    </source>
</evidence>
<accession>A0A521D5N6</accession>
<sequence length="88" mass="10669">MISKDEFKREVIRWAVKLNVQPKEIQIRKMRKKWASCSSRGRLTFSSDLLLQPKEFRDEVIVHELLHLKYPTHNRLFKTLVKIYTKKD</sequence>
<dbReference type="InterPro" id="IPR002725">
    <property type="entry name" value="YgjP-like_metallopeptidase"/>
</dbReference>
<evidence type="ECO:0000313" key="3">
    <source>
        <dbReference type="Proteomes" id="UP000317315"/>
    </source>
</evidence>
<gene>
    <name evidence="2" type="ORF">SAMN06269117_1176</name>
</gene>
<name>A0A521D5N6_9BACT</name>
<proteinExistence type="predicted"/>
<dbReference type="InterPro" id="IPR053136">
    <property type="entry name" value="UTP_pyrophosphatase-like"/>
</dbReference>
<evidence type="ECO:0000313" key="2">
    <source>
        <dbReference type="EMBL" id="SMO66200.1"/>
    </source>
</evidence>
<dbReference type="AlphaFoldDB" id="A0A521D5N6"/>
<feature type="domain" description="YgjP-like metallopeptidase" evidence="1">
    <location>
        <begin position="4"/>
        <end position="84"/>
    </location>
</feature>
<reference evidence="2 3" key="1">
    <citation type="submission" date="2017-05" db="EMBL/GenBank/DDBJ databases">
        <authorList>
            <person name="Varghese N."/>
            <person name="Submissions S."/>
        </authorList>
    </citation>
    <scope>NUCLEOTIDE SEQUENCE [LARGE SCALE GENOMIC DNA]</scope>
    <source>
        <strain evidence="2 3">DSM 16304</strain>
    </source>
</reference>
<keyword evidence="3" id="KW-1185">Reference proteome</keyword>
<dbReference type="OrthoDB" id="9811177at2"/>
<dbReference type="Gene3D" id="3.30.2010.10">
    <property type="entry name" value="Metalloproteases ('zincins'), catalytic domain"/>
    <property type="match status" value="1"/>
</dbReference>
<dbReference type="EMBL" id="FXTM01000017">
    <property type="protein sequence ID" value="SMO66200.1"/>
    <property type="molecule type" value="Genomic_DNA"/>
</dbReference>
<protein>
    <recommendedName>
        <fullName evidence="1">YgjP-like metallopeptidase domain-containing protein</fullName>
    </recommendedName>
</protein>